<dbReference type="Proteomes" id="UP000631114">
    <property type="component" value="Unassembled WGS sequence"/>
</dbReference>
<proteinExistence type="predicted"/>
<dbReference type="PANTHER" id="PTHR33448">
    <property type="entry name" value="CHLOROPLAST PROTEIN HCF243-RELATED"/>
    <property type="match status" value="1"/>
</dbReference>
<evidence type="ECO:0000313" key="2">
    <source>
        <dbReference type="EMBL" id="KAF9603982.1"/>
    </source>
</evidence>
<keyword evidence="3" id="KW-1185">Reference proteome</keyword>
<dbReference type="AlphaFoldDB" id="A0A835LT71"/>
<evidence type="ECO:0000313" key="3">
    <source>
        <dbReference type="Proteomes" id="UP000631114"/>
    </source>
</evidence>
<feature type="region of interest" description="Disordered" evidence="1">
    <location>
        <begin position="48"/>
        <end position="68"/>
    </location>
</feature>
<reference evidence="2 3" key="1">
    <citation type="submission" date="2020-10" db="EMBL/GenBank/DDBJ databases">
        <title>The Coptis chinensis genome and diversification of protoberbering-type alkaloids.</title>
        <authorList>
            <person name="Wang B."/>
            <person name="Shu S."/>
            <person name="Song C."/>
            <person name="Liu Y."/>
        </authorList>
    </citation>
    <scope>NUCLEOTIDE SEQUENCE [LARGE SCALE GENOMIC DNA]</scope>
    <source>
        <strain evidence="2">HL-2020</strain>
        <tissue evidence="2">Leaf</tissue>
    </source>
</reference>
<feature type="region of interest" description="Disordered" evidence="1">
    <location>
        <begin position="80"/>
        <end position="112"/>
    </location>
</feature>
<evidence type="ECO:0000256" key="1">
    <source>
        <dbReference type="SAM" id="MobiDB-lite"/>
    </source>
</evidence>
<gene>
    <name evidence="2" type="ORF">IFM89_039336</name>
</gene>
<accession>A0A835LT71</accession>
<dbReference type="OrthoDB" id="1919674at2759"/>
<feature type="compositionally biased region" description="Basic residues" evidence="1">
    <location>
        <begin position="48"/>
        <end position="58"/>
    </location>
</feature>
<sequence length="112" mass="12419">MRGREGKGGAPPTDLLVCFPSRTHLALMPKPICSPARPMDSTKRHNRIDKQHHHHHLGRSSNRIGRAANSPVLWAKTKSMECDMSEPTSQKSVVLVRSKSGPKQIHARTGNQ</sequence>
<organism evidence="2 3">
    <name type="scientific">Coptis chinensis</name>
    <dbReference type="NCBI Taxonomy" id="261450"/>
    <lineage>
        <taxon>Eukaryota</taxon>
        <taxon>Viridiplantae</taxon>
        <taxon>Streptophyta</taxon>
        <taxon>Embryophyta</taxon>
        <taxon>Tracheophyta</taxon>
        <taxon>Spermatophyta</taxon>
        <taxon>Magnoliopsida</taxon>
        <taxon>Ranunculales</taxon>
        <taxon>Ranunculaceae</taxon>
        <taxon>Coptidoideae</taxon>
        <taxon>Coptis</taxon>
    </lineage>
</organism>
<name>A0A835LT71_9MAGN</name>
<dbReference type="PANTHER" id="PTHR33448:SF3">
    <property type="entry name" value="OS09G0370000 PROTEIN"/>
    <property type="match status" value="1"/>
</dbReference>
<protein>
    <submittedName>
        <fullName evidence="2">Uncharacterized protein</fullName>
    </submittedName>
</protein>
<dbReference type="EMBL" id="JADFTS010000006">
    <property type="protein sequence ID" value="KAF9603982.1"/>
    <property type="molecule type" value="Genomic_DNA"/>
</dbReference>
<comment type="caution">
    <text evidence="2">The sequence shown here is derived from an EMBL/GenBank/DDBJ whole genome shotgun (WGS) entry which is preliminary data.</text>
</comment>